<proteinExistence type="predicted"/>
<keyword evidence="2" id="KW-1185">Reference proteome</keyword>
<name>A0A392RGX3_9FABA</name>
<feature type="non-terminal residue" evidence="1">
    <location>
        <position position="22"/>
    </location>
</feature>
<evidence type="ECO:0000313" key="2">
    <source>
        <dbReference type="Proteomes" id="UP000265520"/>
    </source>
</evidence>
<dbReference type="EMBL" id="LXQA010222815">
    <property type="protein sequence ID" value="MCI35382.1"/>
    <property type="molecule type" value="Genomic_DNA"/>
</dbReference>
<comment type="caution">
    <text evidence="1">The sequence shown here is derived from an EMBL/GenBank/DDBJ whole genome shotgun (WGS) entry which is preliminary data.</text>
</comment>
<protein>
    <submittedName>
        <fullName evidence="1">Uncharacterized protein</fullName>
    </submittedName>
</protein>
<organism evidence="1 2">
    <name type="scientific">Trifolium medium</name>
    <dbReference type="NCBI Taxonomy" id="97028"/>
    <lineage>
        <taxon>Eukaryota</taxon>
        <taxon>Viridiplantae</taxon>
        <taxon>Streptophyta</taxon>
        <taxon>Embryophyta</taxon>
        <taxon>Tracheophyta</taxon>
        <taxon>Spermatophyta</taxon>
        <taxon>Magnoliopsida</taxon>
        <taxon>eudicotyledons</taxon>
        <taxon>Gunneridae</taxon>
        <taxon>Pentapetalae</taxon>
        <taxon>rosids</taxon>
        <taxon>fabids</taxon>
        <taxon>Fabales</taxon>
        <taxon>Fabaceae</taxon>
        <taxon>Papilionoideae</taxon>
        <taxon>50 kb inversion clade</taxon>
        <taxon>NPAAA clade</taxon>
        <taxon>Hologalegina</taxon>
        <taxon>IRL clade</taxon>
        <taxon>Trifolieae</taxon>
        <taxon>Trifolium</taxon>
    </lineage>
</organism>
<sequence length="22" mass="2350">MGMAMTARVVIRKTKNIICAAA</sequence>
<dbReference type="AlphaFoldDB" id="A0A392RGX3"/>
<evidence type="ECO:0000313" key="1">
    <source>
        <dbReference type="EMBL" id="MCI35382.1"/>
    </source>
</evidence>
<reference evidence="1 2" key="1">
    <citation type="journal article" date="2018" name="Front. Plant Sci.">
        <title>Red Clover (Trifolium pratense) and Zigzag Clover (T. medium) - A Picture of Genomic Similarities and Differences.</title>
        <authorList>
            <person name="Dluhosova J."/>
            <person name="Istvanek J."/>
            <person name="Nedelnik J."/>
            <person name="Repkova J."/>
        </authorList>
    </citation>
    <scope>NUCLEOTIDE SEQUENCE [LARGE SCALE GENOMIC DNA]</scope>
    <source>
        <strain evidence="2">cv. 10/8</strain>
        <tissue evidence="1">Leaf</tissue>
    </source>
</reference>
<dbReference type="Proteomes" id="UP000265520">
    <property type="component" value="Unassembled WGS sequence"/>
</dbReference>
<accession>A0A392RGX3</accession>